<evidence type="ECO:0000313" key="2">
    <source>
        <dbReference type="EMBL" id="CAG9164340.1"/>
    </source>
</evidence>
<dbReference type="InterPro" id="IPR041657">
    <property type="entry name" value="HTH_17"/>
</dbReference>
<proteinExistence type="predicted"/>
<accession>A0ABN7XTV7</accession>
<reference evidence="2 3" key="1">
    <citation type="submission" date="2021-08" db="EMBL/GenBank/DDBJ databases">
        <authorList>
            <person name="Peeters C."/>
        </authorList>
    </citation>
    <scope>NUCLEOTIDE SEQUENCE [LARGE SCALE GENOMIC DNA]</scope>
    <source>
        <strain evidence="2 3">LMG 32289</strain>
    </source>
</reference>
<evidence type="ECO:0000313" key="3">
    <source>
        <dbReference type="Proteomes" id="UP000706525"/>
    </source>
</evidence>
<sequence length="105" mass="11680">MSMTPEELVRQLGGMSTKDRSRFFSLVGKLAFKDVSYSYDQVFGHLADAELTAAEAAYYLEVSMPTFRRFVRDGKLVAASEVGRSQLFSAEALSKFKAQRQAVKG</sequence>
<protein>
    <recommendedName>
        <fullName evidence="1">Helix-turn-helix domain-containing protein</fullName>
    </recommendedName>
</protein>
<dbReference type="Proteomes" id="UP000706525">
    <property type="component" value="Unassembled WGS sequence"/>
</dbReference>
<dbReference type="Pfam" id="PF12728">
    <property type="entry name" value="HTH_17"/>
    <property type="match status" value="1"/>
</dbReference>
<gene>
    <name evidence="2" type="ORF">LMG32289_00683</name>
</gene>
<dbReference type="NCBIfam" id="TIGR01764">
    <property type="entry name" value="excise"/>
    <property type="match status" value="1"/>
</dbReference>
<comment type="caution">
    <text evidence="2">The sequence shown here is derived from an EMBL/GenBank/DDBJ whole genome shotgun (WGS) entry which is preliminary data.</text>
</comment>
<dbReference type="EMBL" id="CAJZAG010000001">
    <property type="protein sequence ID" value="CAG9164340.1"/>
    <property type="molecule type" value="Genomic_DNA"/>
</dbReference>
<feature type="domain" description="Helix-turn-helix" evidence="1">
    <location>
        <begin position="51"/>
        <end position="100"/>
    </location>
</feature>
<evidence type="ECO:0000259" key="1">
    <source>
        <dbReference type="Pfam" id="PF12728"/>
    </source>
</evidence>
<dbReference type="RefSeq" id="WP_223981847.1">
    <property type="nucleotide sequence ID" value="NZ_CAJZAG010000001.1"/>
</dbReference>
<name>A0ABN7XTV7_9BURK</name>
<organism evidence="2 3">
    <name type="scientific">Cupriavidus pampae</name>
    <dbReference type="NCBI Taxonomy" id="659251"/>
    <lineage>
        <taxon>Bacteria</taxon>
        <taxon>Pseudomonadati</taxon>
        <taxon>Pseudomonadota</taxon>
        <taxon>Betaproteobacteria</taxon>
        <taxon>Burkholderiales</taxon>
        <taxon>Burkholderiaceae</taxon>
        <taxon>Cupriavidus</taxon>
    </lineage>
</organism>
<keyword evidence="3" id="KW-1185">Reference proteome</keyword>
<dbReference type="InterPro" id="IPR010093">
    <property type="entry name" value="SinI_DNA-bd"/>
</dbReference>